<reference evidence="1 2" key="1">
    <citation type="submission" date="2024-01" db="EMBL/GenBank/DDBJ databases">
        <title>The genomes of 5 underutilized Papilionoideae crops provide insights into root nodulation and disease resistance.</title>
        <authorList>
            <person name="Yuan L."/>
        </authorList>
    </citation>
    <scope>NUCLEOTIDE SEQUENCE [LARGE SCALE GENOMIC DNA]</scope>
    <source>
        <strain evidence="1">LY-2023</strain>
        <tissue evidence="1">Leaf</tissue>
    </source>
</reference>
<dbReference type="EMBL" id="JAYKXN010000002">
    <property type="protein sequence ID" value="KAK7310698.1"/>
    <property type="molecule type" value="Genomic_DNA"/>
</dbReference>
<dbReference type="Proteomes" id="UP001359559">
    <property type="component" value="Unassembled WGS sequence"/>
</dbReference>
<evidence type="ECO:0000313" key="2">
    <source>
        <dbReference type="Proteomes" id="UP001359559"/>
    </source>
</evidence>
<proteinExistence type="predicted"/>
<comment type="caution">
    <text evidence="1">The sequence shown here is derived from an EMBL/GenBank/DDBJ whole genome shotgun (WGS) entry which is preliminary data.</text>
</comment>
<keyword evidence="2" id="KW-1185">Reference proteome</keyword>
<protein>
    <submittedName>
        <fullName evidence="1">Uncharacterized protein</fullName>
    </submittedName>
</protein>
<dbReference type="AlphaFoldDB" id="A0AAN9PVM4"/>
<accession>A0AAN9PVM4</accession>
<name>A0AAN9PVM4_CLITE</name>
<sequence>MGRRLATRSFVEELRSLSVSWEGTVLVNVEPGSRKKMTGLVASVRIREAHRSRRIWAGGLTRFVAGWEGDEDDEGRMVRMAPGEEYEAGGEVEEGIGDKIRILY</sequence>
<organism evidence="1 2">
    <name type="scientific">Clitoria ternatea</name>
    <name type="common">Butterfly pea</name>
    <dbReference type="NCBI Taxonomy" id="43366"/>
    <lineage>
        <taxon>Eukaryota</taxon>
        <taxon>Viridiplantae</taxon>
        <taxon>Streptophyta</taxon>
        <taxon>Embryophyta</taxon>
        <taxon>Tracheophyta</taxon>
        <taxon>Spermatophyta</taxon>
        <taxon>Magnoliopsida</taxon>
        <taxon>eudicotyledons</taxon>
        <taxon>Gunneridae</taxon>
        <taxon>Pentapetalae</taxon>
        <taxon>rosids</taxon>
        <taxon>fabids</taxon>
        <taxon>Fabales</taxon>
        <taxon>Fabaceae</taxon>
        <taxon>Papilionoideae</taxon>
        <taxon>50 kb inversion clade</taxon>
        <taxon>NPAAA clade</taxon>
        <taxon>indigoferoid/millettioid clade</taxon>
        <taxon>Phaseoleae</taxon>
        <taxon>Clitoria</taxon>
    </lineage>
</organism>
<gene>
    <name evidence="1" type="ORF">RJT34_08366</name>
</gene>
<evidence type="ECO:0000313" key="1">
    <source>
        <dbReference type="EMBL" id="KAK7310698.1"/>
    </source>
</evidence>